<dbReference type="InterPro" id="IPR001460">
    <property type="entry name" value="PCN-bd_Tpept"/>
</dbReference>
<dbReference type="InterPro" id="IPR050515">
    <property type="entry name" value="Beta-lactam/transpept"/>
</dbReference>
<evidence type="ECO:0000259" key="1">
    <source>
        <dbReference type="Pfam" id="PF00905"/>
    </source>
</evidence>
<dbReference type="GO" id="GO:0071972">
    <property type="term" value="F:peptidoglycan L,D-transpeptidase activity"/>
    <property type="evidence" value="ECO:0007669"/>
    <property type="project" value="TreeGrafter"/>
</dbReference>
<dbReference type="SUPFAM" id="SSF56601">
    <property type="entry name" value="beta-lactamase/transpeptidase-like"/>
    <property type="match status" value="1"/>
</dbReference>
<dbReference type="GO" id="GO:0005886">
    <property type="term" value="C:plasma membrane"/>
    <property type="evidence" value="ECO:0007669"/>
    <property type="project" value="TreeGrafter"/>
</dbReference>
<name>A0A645F8V6_9ZZZZ</name>
<dbReference type="PANTHER" id="PTHR30627:SF24">
    <property type="entry name" value="PENICILLIN-BINDING PROTEIN 4B"/>
    <property type="match status" value="1"/>
</dbReference>
<proteinExistence type="predicted"/>
<dbReference type="AlphaFoldDB" id="A0A645F8V6"/>
<dbReference type="PANTHER" id="PTHR30627">
    <property type="entry name" value="PEPTIDOGLYCAN D,D-TRANSPEPTIDASE"/>
    <property type="match status" value="1"/>
</dbReference>
<dbReference type="Gene3D" id="3.40.710.10">
    <property type="entry name" value="DD-peptidase/beta-lactamase superfamily"/>
    <property type="match status" value="1"/>
</dbReference>
<accession>A0A645F8V6</accession>
<dbReference type="Pfam" id="PF00905">
    <property type="entry name" value="Transpeptidase"/>
    <property type="match status" value="1"/>
</dbReference>
<protein>
    <recommendedName>
        <fullName evidence="1">Penicillin-binding protein transpeptidase domain-containing protein</fullName>
    </recommendedName>
</protein>
<dbReference type="GO" id="GO:0071555">
    <property type="term" value="P:cell wall organization"/>
    <property type="evidence" value="ECO:0007669"/>
    <property type="project" value="TreeGrafter"/>
</dbReference>
<evidence type="ECO:0000313" key="2">
    <source>
        <dbReference type="EMBL" id="MPN10788.1"/>
    </source>
</evidence>
<reference evidence="2" key="1">
    <citation type="submission" date="2019-08" db="EMBL/GenBank/DDBJ databases">
        <authorList>
            <person name="Kucharzyk K."/>
            <person name="Murdoch R.W."/>
            <person name="Higgins S."/>
            <person name="Loffler F."/>
        </authorList>
    </citation>
    <scope>NUCLEOTIDE SEQUENCE</scope>
</reference>
<organism evidence="2">
    <name type="scientific">bioreactor metagenome</name>
    <dbReference type="NCBI Taxonomy" id="1076179"/>
    <lineage>
        <taxon>unclassified sequences</taxon>
        <taxon>metagenomes</taxon>
        <taxon>ecological metagenomes</taxon>
    </lineage>
</organism>
<dbReference type="InterPro" id="IPR012338">
    <property type="entry name" value="Beta-lactam/transpept-like"/>
</dbReference>
<dbReference type="GO" id="GO:0008658">
    <property type="term" value="F:penicillin binding"/>
    <property type="evidence" value="ECO:0007669"/>
    <property type="project" value="InterPro"/>
</dbReference>
<feature type="domain" description="Penicillin-binding protein transpeptidase" evidence="1">
    <location>
        <begin position="2"/>
        <end position="127"/>
    </location>
</feature>
<dbReference type="EMBL" id="VSSQ01056967">
    <property type="protein sequence ID" value="MPN10788.1"/>
    <property type="molecule type" value="Genomic_DNA"/>
</dbReference>
<comment type="caution">
    <text evidence="2">The sequence shown here is derived from an EMBL/GenBank/DDBJ whole genome shotgun (WGS) entry which is preliminary data.</text>
</comment>
<gene>
    <name evidence="2" type="ORF">SDC9_158085</name>
</gene>
<sequence length="139" mass="14355">MMVYMGAIAREGVPVIPTLLSKVVTPGGILQGTGLSEDGSRILSANTAEKLSELMHNDVVQTYGKGNFPGLDLCAKSGTAEVGGGNTPNAWFAGFLRNEEYPLAFVVVVENGGSGSKVAGPVANTALQAAVKSMDKNEK</sequence>